<keyword evidence="2" id="KW-1185">Reference proteome</keyword>
<accession>A0AAV4WWI0</accession>
<reference evidence="1 2" key="1">
    <citation type="submission" date="2021-06" db="EMBL/GenBank/DDBJ databases">
        <title>Caerostris extrusa draft genome.</title>
        <authorList>
            <person name="Kono N."/>
            <person name="Arakawa K."/>
        </authorList>
    </citation>
    <scope>NUCLEOTIDE SEQUENCE [LARGE SCALE GENOMIC DNA]</scope>
</reference>
<dbReference type="EMBL" id="BPLR01016772">
    <property type="protein sequence ID" value="GIY86285.1"/>
    <property type="molecule type" value="Genomic_DNA"/>
</dbReference>
<name>A0AAV4WWI0_CAEEX</name>
<dbReference type="Proteomes" id="UP001054945">
    <property type="component" value="Unassembled WGS sequence"/>
</dbReference>
<gene>
    <name evidence="1" type="ORF">CEXT_620291</name>
</gene>
<evidence type="ECO:0000313" key="2">
    <source>
        <dbReference type="Proteomes" id="UP001054945"/>
    </source>
</evidence>
<comment type="caution">
    <text evidence="1">The sequence shown here is derived from an EMBL/GenBank/DDBJ whole genome shotgun (WGS) entry which is preliminary data.</text>
</comment>
<dbReference type="AlphaFoldDB" id="A0AAV4WWI0"/>
<evidence type="ECO:0000313" key="1">
    <source>
        <dbReference type="EMBL" id="GIY86285.1"/>
    </source>
</evidence>
<proteinExistence type="predicted"/>
<protein>
    <submittedName>
        <fullName evidence="1">Uncharacterized protein</fullName>
    </submittedName>
</protein>
<organism evidence="1 2">
    <name type="scientific">Caerostris extrusa</name>
    <name type="common">Bark spider</name>
    <name type="synonym">Caerostris bankana</name>
    <dbReference type="NCBI Taxonomy" id="172846"/>
    <lineage>
        <taxon>Eukaryota</taxon>
        <taxon>Metazoa</taxon>
        <taxon>Ecdysozoa</taxon>
        <taxon>Arthropoda</taxon>
        <taxon>Chelicerata</taxon>
        <taxon>Arachnida</taxon>
        <taxon>Araneae</taxon>
        <taxon>Araneomorphae</taxon>
        <taxon>Entelegynae</taxon>
        <taxon>Araneoidea</taxon>
        <taxon>Araneidae</taxon>
        <taxon>Caerostris</taxon>
    </lineage>
</organism>
<sequence length="68" mass="7684">MSREDITPLTPKALQVSLPIESRADSSSFWKKKLYSSSTPICLPFAPLSSVYFWILSPQPPIPSILYR</sequence>